<dbReference type="PANTHER" id="PTHR21621">
    <property type="entry name" value="RIBOSOMAL PROTEIN S6 MODIFICATION PROTEIN"/>
    <property type="match status" value="1"/>
</dbReference>
<gene>
    <name evidence="4" type="ORF">LI90_2922</name>
    <name evidence="3" type="ORF">TH66_14580</name>
</gene>
<dbReference type="Proteomes" id="UP000070188">
    <property type="component" value="Unassembled WGS sequence"/>
</dbReference>
<dbReference type="InterPro" id="IPR026449">
    <property type="entry name" value="GRASP_SAV_5884"/>
</dbReference>
<dbReference type="SUPFAM" id="SSF56059">
    <property type="entry name" value="Glutathione synthetase ATP-binding domain-like"/>
    <property type="match status" value="1"/>
</dbReference>
<dbReference type="AlphaFoldDB" id="A0A132MVK6"/>
<dbReference type="EMBL" id="LAXD01000001">
    <property type="protein sequence ID" value="KWX01889.1"/>
    <property type="molecule type" value="Genomic_DNA"/>
</dbReference>
<dbReference type="NCBIfam" id="TIGR04187">
    <property type="entry name" value="GRASP_SAV_5884"/>
    <property type="match status" value="1"/>
</dbReference>
<comment type="caution">
    <text evidence="4">The sequence shown here is derived from an EMBL/GenBank/DDBJ whole genome shotgun (WGS) entry which is preliminary data.</text>
</comment>
<reference evidence="3 6" key="1">
    <citation type="submission" date="2015-02" db="EMBL/GenBank/DDBJ databases">
        <title>Physiological reanalysis, assessment of diazotrophy, and genome sequences of multiple isolates of Streptomyces thermoautotrophicus.</title>
        <authorList>
            <person name="MacKellar D.C."/>
            <person name="Lieber L."/>
            <person name="Norman J."/>
            <person name="Bolger A."/>
            <person name="Tobin C."/>
            <person name="Murray J.W."/>
            <person name="Prell J."/>
        </authorList>
    </citation>
    <scope>NUCLEOTIDE SEQUENCE [LARGE SCALE GENOMIC DNA]</scope>
    <source>
        <strain evidence="3 6">UBT1</strain>
    </source>
</reference>
<evidence type="ECO:0000313" key="4">
    <source>
        <dbReference type="EMBL" id="KWX01889.1"/>
    </source>
</evidence>
<sequence>MILVLSQPFDATATLVIDELKRRRLPVVRMDVAWFPAQVTLAARLDRGGWGGRLHLGGRTVDLVEIRAVYYRKPGNHWISDRLSPQERVIAEREARLGFGGLLFSLPVFWLPHPARVADAEYKPAQLAAARRAGLAVPDTLITNKPAEARAFAERHGWNVVYKTFTPVTVTRGGAGYHTYTTPVTPELLEDEAVRYTAHLFQERIDKAYDVRLVCVDDRMFAVEIHSPAGDWRRAYNANRYQVCEVPDEVATGMRAMLAALRLHFCAADFAVDHDGRWWFLDLNPNGQWGWLEQATGVPISSAIADLLVRKHRSLKRRAT</sequence>
<dbReference type="GO" id="GO:0009432">
    <property type="term" value="P:SOS response"/>
    <property type="evidence" value="ECO:0007669"/>
    <property type="project" value="TreeGrafter"/>
</dbReference>
<dbReference type="OrthoDB" id="9794735at2"/>
<evidence type="ECO:0000313" key="3">
    <source>
        <dbReference type="EMBL" id="KWX00137.1"/>
    </source>
</evidence>
<keyword evidence="5" id="KW-1185">Reference proteome</keyword>
<dbReference type="Gene3D" id="3.30.470.20">
    <property type="entry name" value="ATP-grasp fold, B domain"/>
    <property type="match status" value="1"/>
</dbReference>
<protein>
    <recommendedName>
        <fullName evidence="2">ATP-grasp domain-containing protein</fullName>
    </recommendedName>
</protein>
<dbReference type="Proteomes" id="UP000070659">
    <property type="component" value="Unassembled WGS sequence"/>
</dbReference>
<dbReference type="GO" id="GO:0046872">
    <property type="term" value="F:metal ion binding"/>
    <property type="evidence" value="ECO:0007669"/>
    <property type="project" value="InterPro"/>
</dbReference>
<reference evidence="5" key="2">
    <citation type="submission" date="2015-04" db="EMBL/GenBank/DDBJ databases">
        <title>Physiological reanalysis, assessment of diazotrophy, and genome sequences of multiple isolates of Streptomyces thermoautotrophicus.</title>
        <authorList>
            <person name="MacKellar D.C."/>
            <person name="Lieber L."/>
            <person name="Norman J."/>
            <person name="Bolger A."/>
            <person name="Tobin C."/>
            <person name="Murray J.W."/>
            <person name="Chang R."/>
            <person name="Ford T."/>
            <person name="Nguyen P.Q."/>
            <person name="Woodward J."/>
            <person name="Permingeat H."/>
            <person name="Joshi N.S."/>
            <person name="Silver P.A."/>
            <person name="Usadel B."/>
            <person name="Rutherford A.W."/>
            <person name="Friesen M."/>
            <person name="Prell J."/>
        </authorList>
    </citation>
    <scope>NUCLEOTIDE SEQUENCE [LARGE SCALE GENOMIC DNA]</scope>
    <source>
        <strain evidence="5">H1</strain>
    </source>
</reference>
<dbReference type="InterPro" id="IPR048936">
    <property type="entry name" value="MvdD-like_ATPgrasp"/>
</dbReference>
<dbReference type="Pfam" id="PF21068">
    <property type="entry name" value="ATPgraspMvdD"/>
    <property type="match status" value="1"/>
</dbReference>
<dbReference type="GO" id="GO:0005737">
    <property type="term" value="C:cytoplasm"/>
    <property type="evidence" value="ECO:0007669"/>
    <property type="project" value="TreeGrafter"/>
</dbReference>
<dbReference type="STRING" id="1469144.LI90_2922"/>
<dbReference type="GO" id="GO:0018169">
    <property type="term" value="F:ribosomal S6-glutamic acid ligase activity"/>
    <property type="evidence" value="ECO:0007669"/>
    <property type="project" value="TreeGrafter"/>
</dbReference>
<accession>A0A132MVK6</accession>
<name>A0A132MVK6_9ACTN</name>
<evidence type="ECO:0000259" key="2">
    <source>
        <dbReference type="PROSITE" id="PS50975"/>
    </source>
</evidence>
<dbReference type="PANTHER" id="PTHR21621:SF0">
    <property type="entry name" value="BETA-CITRYLGLUTAMATE SYNTHASE B-RELATED"/>
    <property type="match status" value="1"/>
</dbReference>
<evidence type="ECO:0000256" key="1">
    <source>
        <dbReference type="PROSITE-ProRule" id="PRU00409"/>
    </source>
</evidence>
<dbReference type="PROSITE" id="PS50975">
    <property type="entry name" value="ATP_GRASP"/>
    <property type="match status" value="1"/>
</dbReference>
<keyword evidence="1" id="KW-0547">Nucleotide-binding</keyword>
<dbReference type="InterPro" id="IPR011761">
    <property type="entry name" value="ATP-grasp"/>
</dbReference>
<dbReference type="EMBL" id="JYIJ01000018">
    <property type="protein sequence ID" value="KWX00137.1"/>
    <property type="molecule type" value="Genomic_DNA"/>
</dbReference>
<evidence type="ECO:0000313" key="5">
    <source>
        <dbReference type="Proteomes" id="UP000070188"/>
    </source>
</evidence>
<feature type="domain" description="ATP-grasp" evidence="2">
    <location>
        <begin position="127"/>
        <end position="309"/>
    </location>
</feature>
<dbReference type="GO" id="GO:0005524">
    <property type="term" value="F:ATP binding"/>
    <property type="evidence" value="ECO:0007669"/>
    <property type="project" value="UniProtKB-UniRule"/>
</dbReference>
<evidence type="ECO:0000313" key="6">
    <source>
        <dbReference type="Proteomes" id="UP000070659"/>
    </source>
</evidence>
<keyword evidence="1" id="KW-0067">ATP-binding</keyword>
<organism evidence="4 5">
    <name type="scientific">Carbonactinospora thermoautotrophica</name>
    <dbReference type="NCBI Taxonomy" id="1469144"/>
    <lineage>
        <taxon>Bacteria</taxon>
        <taxon>Bacillati</taxon>
        <taxon>Actinomycetota</taxon>
        <taxon>Actinomycetes</taxon>
        <taxon>Kitasatosporales</taxon>
        <taxon>Carbonactinosporaceae</taxon>
        <taxon>Carbonactinospora</taxon>
    </lineage>
</organism>
<proteinExistence type="predicted"/>
<reference evidence="4" key="3">
    <citation type="submission" date="2015-04" db="EMBL/GenBank/DDBJ databases">
        <title>Physiological reanalysis, assessment of diazotrophy, and genome sequences of multiple isolates of Streptomyces thermoautotrophicus.</title>
        <authorList>
            <person name="MacKellar D.C."/>
            <person name="Lieber L."/>
            <person name="Norman J."/>
            <person name="Bolger A."/>
            <person name="Tobin C."/>
            <person name="Murray J.W."/>
            <person name="Woodward J."/>
            <person name="Friesen M."/>
            <person name="Prell J."/>
        </authorList>
    </citation>
    <scope>NUCLEOTIDE SEQUENCE [LARGE SCALE GENOMIC DNA]</scope>
    <source>
        <strain evidence="4">H1</strain>
    </source>
</reference>
<dbReference type="PATRIC" id="fig|1469144.10.peg.3154"/>
<dbReference type="RefSeq" id="WP_066888642.1">
    <property type="nucleotide sequence ID" value="NZ_JYIJ01000018.1"/>
</dbReference>